<organism evidence="1 2">
    <name type="scientific">Cetraspora pellucida</name>
    <dbReference type="NCBI Taxonomy" id="1433469"/>
    <lineage>
        <taxon>Eukaryota</taxon>
        <taxon>Fungi</taxon>
        <taxon>Fungi incertae sedis</taxon>
        <taxon>Mucoromycota</taxon>
        <taxon>Glomeromycotina</taxon>
        <taxon>Glomeromycetes</taxon>
        <taxon>Diversisporales</taxon>
        <taxon>Gigasporaceae</taxon>
        <taxon>Cetraspora</taxon>
    </lineage>
</organism>
<evidence type="ECO:0000313" key="2">
    <source>
        <dbReference type="Proteomes" id="UP000789366"/>
    </source>
</evidence>
<gene>
    <name evidence="1" type="ORF">SPELUC_LOCUS1407</name>
</gene>
<dbReference type="EMBL" id="CAJVPW010000748">
    <property type="protein sequence ID" value="CAG8464503.1"/>
    <property type="molecule type" value="Genomic_DNA"/>
</dbReference>
<comment type="caution">
    <text evidence="1">The sequence shown here is derived from an EMBL/GenBank/DDBJ whole genome shotgun (WGS) entry which is preliminary data.</text>
</comment>
<proteinExistence type="predicted"/>
<feature type="non-terminal residue" evidence="1">
    <location>
        <position position="1"/>
    </location>
</feature>
<name>A0ACA9KBQ2_9GLOM</name>
<protein>
    <submittedName>
        <fullName evidence="1">4624_t:CDS:1</fullName>
    </submittedName>
</protein>
<sequence>DQHDTINDNKTGDLNDSNAVTIEENNVGANIEFRYLRIGGSRF</sequence>
<accession>A0ACA9KBQ2</accession>
<dbReference type="Proteomes" id="UP000789366">
    <property type="component" value="Unassembled WGS sequence"/>
</dbReference>
<evidence type="ECO:0000313" key="1">
    <source>
        <dbReference type="EMBL" id="CAG8464503.1"/>
    </source>
</evidence>
<reference evidence="1" key="1">
    <citation type="submission" date="2021-06" db="EMBL/GenBank/DDBJ databases">
        <authorList>
            <person name="Kallberg Y."/>
            <person name="Tangrot J."/>
            <person name="Rosling A."/>
        </authorList>
    </citation>
    <scope>NUCLEOTIDE SEQUENCE</scope>
    <source>
        <strain evidence="1">28 12/20/2015</strain>
    </source>
</reference>
<keyword evidence="2" id="KW-1185">Reference proteome</keyword>